<comment type="caution">
    <text evidence="1">The sequence shown here is derived from an EMBL/GenBank/DDBJ whole genome shotgun (WGS) entry which is preliminary data.</text>
</comment>
<dbReference type="AlphaFoldDB" id="A0A4Y2IGG9"/>
<organism evidence="1 2">
    <name type="scientific">Araneus ventricosus</name>
    <name type="common">Orbweaver spider</name>
    <name type="synonym">Epeira ventricosa</name>
    <dbReference type="NCBI Taxonomy" id="182803"/>
    <lineage>
        <taxon>Eukaryota</taxon>
        <taxon>Metazoa</taxon>
        <taxon>Ecdysozoa</taxon>
        <taxon>Arthropoda</taxon>
        <taxon>Chelicerata</taxon>
        <taxon>Arachnida</taxon>
        <taxon>Araneae</taxon>
        <taxon>Araneomorphae</taxon>
        <taxon>Entelegynae</taxon>
        <taxon>Araneoidea</taxon>
        <taxon>Araneidae</taxon>
        <taxon>Araneus</taxon>
    </lineage>
</organism>
<name>A0A4Y2IGG9_ARAVE</name>
<reference evidence="1 2" key="1">
    <citation type="journal article" date="2019" name="Sci. Rep.">
        <title>Orb-weaving spider Araneus ventricosus genome elucidates the spidroin gene catalogue.</title>
        <authorList>
            <person name="Kono N."/>
            <person name="Nakamura H."/>
            <person name="Ohtoshi R."/>
            <person name="Moran D.A.P."/>
            <person name="Shinohara A."/>
            <person name="Yoshida Y."/>
            <person name="Fujiwara M."/>
            <person name="Mori M."/>
            <person name="Tomita M."/>
            <person name="Arakawa K."/>
        </authorList>
    </citation>
    <scope>NUCLEOTIDE SEQUENCE [LARGE SCALE GENOMIC DNA]</scope>
</reference>
<sequence>MLHDAPCLPVDSPVSPAQILLQLINDCEPVTLLILPQRSIVLCTCLPADSSSPTTIARNQTHLSRGNCIRHIVIATNEIHLPHVCHASMHAIMELAAPMNCVSLQQFRET</sequence>
<keyword evidence="2" id="KW-1185">Reference proteome</keyword>
<accession>A0A4Y2IGG9</accession>
<dbReference type="EMBL" id="BGPR01002598">
    <property type="protein sequence ID" value="GBM76086.1"/>
    <property type="molecule type" value="Genomic_DNA"/>
</dbReference>
<evidence type="ECO:0000313" key="2">
    <source>
        <dbReference type="Proteomes" id="UP000499080"/>
    </source>
</evidence>
<evidence type="ECO:0000313" key="1">
    <source>
        <dbReference type="EMBL" id="GBM76086.1"/>
    </source>
</evidence>
<proteinExistence type="predicted"/>
<protein>
    <submittedName>
        <fullName evidence="1">Uncharacterized protein</fullName>
    </submittedName>
</protein>
<gene>
    <name evidence="1" type="ORF">AVEN_148225_1</name>
</gene>
<dbReference type="Proteomes" id="UP000499080">
    <property type="component" value="Unassembled WGS sequence"/>
</dbReference>